<dbReference type="SMART" id="SM00471">
    <property type="entry name" value="HDc"/>
    <property type="match status" value="1"/>
</dbReference>
<dbReference type="GO" id="GO:0008832">
    <property type="term" value="F:dGTPase activity"/>
    <property type="evidence" value="ECO:0007669"/>
    <property type="project" value="TreeGrafter"/>
</dbReference>
<dbReference type="InterPro" id="IPR026875">
    <property type="entry name" value="PHydrolase_assoc_dom"/>
</dbReference>
<dbReference type="NCBIfam" id="NF002829">
    <property type="entry name" value="PRK03007.1"/>
    <property type="match status" value="1"/>
</dbReference>
<dbReference type="CDD" id="cd00077">
    <property type="entry name" value="HDc"/>
    <property type="match status" value="1"/>
</dbReference>
<keyword evidence="1" id="KW-0378">Hydrolase</keyword>
<dbReference type="Gene3D" id="1.10.3210.10">
    <property type="entry name" value="Hypothetical protein af1432"/>
    <property type="match status" value="1"/>
</dbReference>
<dbReference type="PROSITE" id="PS51831">
    <property type="entry name" value="HD"/>
    <property type="match status" value="1"/>
</dbReference>
<dbReference type="GeneID" id="301813319"/>
<sequence>MRYPYSEHDQQRRLPDRPKTLGLPGAVVDGRDSFDRDRARVLHSAALRRLADKTQVVGPGSGDTPRTRLTHSLEVAQIARGIGKTLGADPDLTELAGLSHDIGHPPYGHNGERALDEAAADCGGFEGNAQTLRILARLEPKVLADADGTDGTSGAAGTAGTAPVSYGLNLTRASLDAACKYPWGPVDEQGNKRAKYSAYAEDVETLEWIREGAPEGRKCLEAQIMDWSDDVAYSVHDVEDGILSGRIDFGVLWDLVELAALAEKGARVFGGTPEELLEAADRLRGMALVSRAADFGGSMQDLAALKAMTSELVSRFVTAAVTGTRQQFGEEALGRYAADLVIPELVQAEVTLLKSVAVLYVMDESRHLANQQRQRERIFRVTDYLWRGGSGALDPMFSSWFDAAASDREARRVVIDQVASLTESRLERLDKRASGISAAWA</sequence>
<evidence type="ECO:0000313" key="5">
    <source>
        <dbReference type="Proteomes" id="UP001146505"/>
    </source>
</evidence>
<gene>
    <name evidence="4" type="ORF">L8U58_07125</name>
</gene>
<dbReference type="Proteomes" id="UP001146505">
    <property type="component" value="Unassembled WGS sequence"/>
</dbReference>
<dbReference type="InterPro" id="IPR006261">
    <property type="entry name" value="dGTPase"/>
</dbReference>
<feature type="domain" description="HD" evidence="3">
    <location>
        <begin position="68"/>
        <end position="234"/>
    </location>
</feature>
<evidence type="ECO:0000256" key="1">
    <source>
        <dbReference type="ARBA" id="ARBA00022801"/>
    </source>
</evidence>
<proteinExistence type="predicted"/>
<dbReference type="InterPro" id="IPR003607">
    <property type="entry name" value="HD/PDEase_dom"/>
</dbReference>
<accession>A0A9X3M6Y3</accession>
<dbReference type="NCBIfam" id="TIGR01353">
    <property type="entry name" value="dGTP_triPase"/>
    <property type="match status" value="1"/>
</dbReference>
<evidence type="ECO:0000313" key="4">
    <source>
        <dbReference type="EMBL" id="MCZ9305294.1"/>
    </source>
</evidence>
<dbReference type="RefSeq" id="WP_269955016.1">
    <property type="nucleotide sequence ID" value="NZ_JAKMUV010000007.1"/>
</dbReference>
<organism evidence="4 5">
    <name type="scientific">Corynebacterium macclintockiae</name>
    <dbReference type="NCBI Taxonomy" id="2913501"/>
    <lineage>
        <taxon>Bacteria</taxon>
        <taxon>Bacillati</taxon>
        <taxon>Actinomycetota</taxon>
        <taxon>Actinomycetes</taxon>
        <taxon>Mycobacteriales</taxon>
        <taxon>Corynebacteriaceae</taxon>
        <taxon>Corynebacterium</taxon>
    </lineage>
</organism>
<dbReference type="EMBL" id="JAKMUV010000007">
    <property type="protein sequence ID" value="MCZ9305294.1"/>
    <property type="molecule type" value="Genomic_DNA"/>
</dbReference>
<dbReference type="PANTHER" id="PTHR11373">
    <property type="entry name" value="DEOXYNUCLEOSIDE TRIPHOSPHATE TRIPHOSPHOHYDROLASE"/>
    <property type="match status" value="1"/>
</dbReference>
<evidence type="ECO:0000259" key="3">
    <source>
        <dbReference type="PROSITE" id="PS51831"/>
    </source>
</evidence>
<dbReference type="GO" id="GO:0006203">
    <property type="term" value="P:dGTP catabolic process"/>
    <property type="evidence" value="ECO:0007669"/>
    <property type="project" value="TreeGrafter"/>
</dbReference>
<comment type="caution">
    <text evidence="4">The sequence shown here is derived from an EMBL/GenBank/DDBJ whole genome shotgun (WGS) entry which is preliminary data.</text>
</comment>
<evidence type="ECO:0000256" key="2">
    <source>
        <dbReference type="SAM" id="MobiDB-lite"/>
    </source>
</evidence>
<protein>
    <submittedName>
        <fullName evidence="4">Deoxyguanosinetriphosphate triphosphohydrolase</fullName>
    </submittedName>
</protein>
<dbReference type="SUPFAM" id="SSF109604">
    <property type="entry name" value="HD-domain/PDEase-like"/>
    <property type="match status" value="1"/>
</dbReference>
<name>A0A9X3M6Y3_9CORY</name>
<dbReference type="AlphaFoldDB" id="A0A9X3M6Y3"/>
<feature type="region of interest" description="Disordered" evidence="2">
    <location>
        <begin position="1"/>
        <end position="23"/>
    </location>
</feature>
<keyword evidence="5" id="KW-1185">Reference proteome</keyword>
<dbReference type="Pfam" id="PF13286">
    <property type="entry name" value="HD_assoc"/>
    <property type="match status" value="1"/>
</dbReference>
<dbReference type="InterPro" id="IPR006674">
    <property type="entry name" value="HD_domain"/>
</dbReference>
<dbReference type="PANTHER" id="PTHR11373:SF32">
    <property type="entry name" value="DEOXYGUANOSINETRIPHOSPHATE TRIPHOSPHOHYDROLASE"/>
    <property type="match status" value="1"/>
</dbReference>
<dbReference type="InterPro" id="IPR050135">
    <property type="entry name" value="dGTPase-like"/>
</dbReference>
<reference evidence="4" key="1">
    <citation type="submission" date="2022-02" db="EMBL/GenBank/DDBJ databases">
        <title>Corynebacterium sp. from urogenital microbiome.</title>
        <authorList>
            <person name="Cappelli E.A."/>
            <person name="Ribeiro T.G."/>
            <person name="Peixe L."/>
        </authorList>
    </citation>
    <scope>NUCLEOTIDE SEQUENCE</scope>
    <source>
        <strain evidence="4">C9Ua_112</strain>
    </source>
</reference>
<feature type="compositionally biased region" description="Basic and acidic residues" evidence="2">
    <location>
        <begin position="1"/>
        <end position="19"/>
    </location>
</feature>
<dbReference type="Pfam" id="PF01966">
    <property type="entry name" value="HD"/>
    <property type="match status" value="1"/>
</dbReference>